<dbReference type="GO" id="GO:0007411">
    <property type="term" value="P:axon guidance"/>
    <property type="evidence" value="ECO:0007669"/>
    <property type="project" value="TreeGrafter"/>
</dbReference>
<dbReference type="InterPro" id="IPR036352">
    <property type="entry name" value="Semap_dom_sf"/>
</dbReference>
<dbReference type="CDD" id="cd00063">
    <property type="entry name" value="FN3"/>
    <property type="match status" value="1"/>
</dbReference>
<dbReference type="InterPro" id="IPR003961">
    <property type="entry name" value="FN3_dom"/>
</dbReference>
<dbReference type="InterPro" id="IPR015943">
    <property type="entry name" value="WD40/YVTN_repeat-like_dom_sf"/>
</dbReference>
<dbReference type="EMBL" id="CAJPWZ010000664">
    <property type="protein sequence ID" value="CAG2198077.1"/>
    <property type="molecule type" value="Genomic_DNA"/>
</dbReference>
<dbReference type="GO" id="GO:0045499">
    <property type="term" value="F:chemorepellent activity"/>
    <property type="evidence" value="ECO:0007669"/>
    <property type="project" value="TreeGrafter"/>
</dbReference>
<evidence type="ECO:0000256" key="4">
    <source>
        <dbReference type="SAM" id="SignalP"/>
    </source>
</evidence>
<dbReference type="SUPFAM" id="SSF48726">
    <property type="entry name" value="Immunoglobulin"/>
    <property type="match status" value="1"/>
</dbReference>
<dbReference type="AlphaFoldDB" id="A0A8S3QQX3"/>
<evidence type="ECO:0000313" key="8">
    <source>
        <dbReference type="EMBL" id="CAG2198077.1"/>
    </source>
</evidence>
<dbReference type="Pfam" id="PF01403">
    <property type="entry name" value="Sema"/>
    <property type="match status" value="1"/>
</dbReference>
<gene>
    <name evidence="8" type="ORF">MEDL_12853</name>
</gene>
<comment type="caution">
    <text evidence="2">Lacks conserved residue(s) required for the propagation of feature annotation.</text>
</comment>
<evidence type="ECO:0000259" key="7">
    <source>
        <dbReference type="PROSITE" id="PS51004"/>
    </source>
</evidence>
<keyword evidence="9" id="KW-1185">Reference proteome</keyword>
<dbReference type="SUPFAM" id="SSF101912">
    <property type="entry name" value="Sema domain"/>
    <property type="match status" value="1"/>
</dbReference>
<dbReference type="GO" id="GO:0005886">
    <property type="term" value="C:plasma membrane"/>
    <property type="evidence" value="ECO:0007669"/>
    <property type="project" value="TreeGrafter"/>
</dbReference>
<dbReference type="InterPro" id="IPR036116">
    <property type="entry name" value="FN3_sf"/>
</dbReference>
<dbReference type="InterPro" id="IPR003599">
    <property type="entry name" value="Ig_sub"/>
</dbReference>
<feature type="domain" description="Ig-like" evidence="5">
    <location>
        <begin position="24"/>
        <end position="115"/>
    </location>
</feature>
<dbReference type="InterPro" id="IPR007110">
    <property type="entry name" value="Ig-like_dom"/>
</dbReference>
<dbReference type="PROSITE" id="PS50853">
    <property type="entry name" value="FN3"/>
    <property type="match status" value="1"/>
</dbReference>
<comment type="caution">
    <text evidence="8">The sequence shown here is derived from an EMBL/GenBank/DDBJ whole genome shotgun (WGS) entry which is preliminary data.</text>
</comment>
<keyword evidence="4" id="KW-0732">Signal</keyword>
<dbReference type="Gene3D" id="2.60.40.10">
    <property type="entry name" value="Immunoglobulins"/>
    <property type="match status" value="2"/>
</dbReference>
<dbReference type="SMART" id="SM00060">
    <property type="entry name" value="FN3"/>
    <property type="match status" value="1"/>
</dbReference>
<dbReference type="SMART" id="SM00409">
    <property type="entry name" value="IG"/>
    <property type="match status" value="1"/>
</dbReference>
<dbReference type="Gene3D" id="2.130.10.10">
    <property type="entry name" value="YVTN repeat-like/Quinoprotein amine dehydrogenase"/>
    <property type="match status" value="1"/>
</dbReference>
<name>A0A8S3QQX3_MYTED</name>
<feature type="signal peptide" evidence="4">
    <location>
        <begin position="1"/>
        <end position="16"/>
    </location>
</feature>
<dbReference type="PROSITE" id="PS51004">
    <property type="entry name" value="SEMA"/>
    <property type="match status" value="1"/>
</dbReference>
<dbReference type="InterPro" id="IPR013783">
    <property type="entry name" value="Ig-like_fold"/>
</dbReference>
<sequence>MWIIFCVVITFYSVHTNTVYDFVGSTVTFKCPHVQEDYTKVVWKGPYGGQTVYAHSNHRNTHLPSDLYNRLFIISSSSFGRYNLQIVNLHHSDEGEYRCSVTYNETTKTKTFNLSLPALLQSLTPSYYRHLKLDPSSKKLIVGHMNYVSIVDILDIPQFPVNYTHIQFPSEANKLNYCTLSKEKIPYCQNHIRVLEFRTDDTVILCGTNADSPTGFELNITDNSYISLGSVPCANDPFDNFTTTYIRDQNQYDKGTMYYGTTLHTEATIFRPIYDSDGRVSEYQKGVISSNWMKDPQFVGSFSLKESVLFFFRETATEIDPSEHKVYSRVAKVCKSDIGGNSILRNKWTSYQKARLKCFTEGHSPVYFDDIQDIVEKDGIFYGLFTTRIKSPVSVICAFNTSEIEAVFYGPFKTQVTPNSFWTEAKNIPQPRPGMCINDSMGQSEDVLNFIANHPLMHTSVQPLYGKPIFVLHDHLHTLEIHKNMTEIVLYAGSSSGKVYKLFSTYENTYVSNTYSPLPKNEAIWSLVSFGDFLLIGTDYSVRQISVANYRPKMPKWLRVIHTFETKLLMEWMSGISGDKSRVYVLEFRKYDELYWTSVEVNETDNQSDLQSFELTKLNGSQKYNIRIFSENSFGRSQLSKMLTVSTAYFDENIFKDDELKTNVRESIIIIKDKSGEDNTEYLEVTETVVTESTNSRDNDELKTNVRESIIVIKDKFGEDTTEYLEVTGTVVTESTNSRDTSKKQMDRNDQQDPPFLLKHFGPPTGVNQQPIVKNG</sequence>
<dbReference type="InterPro" id="IPR027231">
    <property type="entry name" value="Semaphorin"/>
</dbReference>
<dbReference type="GO" id="GO:0030215">
    <property type="term" value="F:semaphorin receptor binding"/>
    <property type="evidence" value="ECO:0007669"/>
    <property type="project" value="InterPro"/>
</dbReference>
<dbReference type="OrthoDB" id="9988752at2759"/>
<dbReference type="GO" id="GO:0030335">
    <property type="term" value="P:positive regulation of cell migration"/>
    <property type="evidence" value="ECO:0007669"/>
    <property type="project" value="TreeGrafter"/>
</dbReference>
<organism evidence="8 9">
    <name type="scientific">Mytilus edulis</name>
    <name type="common">Blue mussel</name>
    <dbReference type="NCBI Taxonomy" id="6550"/>
    <lineage>
        <taxon>Eukaryota</taxon>
        <taxon>Metazoa</taxon>
        <taxon>Spiralia</taxon>
        <taxon>Lophotrochozoa</taxon>
        <taxon>Mollusca</taxon>
        <taxon>Bivalvia</taxon>
        <taxon>Autobranchia</taxon>
        <taxon>Pteriomorphia</taxon>
        <taxon>Mytilida</taxon>
        <taxon>Mytiloidea</taxon>
        <taxon>Mytilidae</taxon>
        <taxon>Mytilinae</taxon>
        <taxon>Mytilus</taxon>
    </lineage>
</organism>
<dbReference type="InterPro" id="IPR001627">
    <property type="entry name" value="Semap_dom"/>
</dbReference>
<evidence type="ECO:0000313" key="9">
    <source>
        <dbReference type="Proteomes" id="UP000683360"/>
    </source>
</evidence>
<feature type="domain" description="Fibronectin type-III" evidence="6">
    <location>
        <begin position="554"/>
        <end position="650"/>
    </location>
</feature>
<feature type="compositionally biased region" description="Polar residues" evidence="3">
    <location>
        <begin position="766"/>
        <end position="776"/>
    </location>
</feature>
<evidence type="ECO:0000259" key="6">
    <source>
        <dbReference type="PROSITE" id="PS50853"/>
    </source>
</evidence>
<dbReference type="PANTHER" id="PTHR11036:SF127">
    <property type="entry name" value="SEMAPHORIN-1A"/>
    <property type="match status" value="1"/>
</dbReference>
<feature type="compositionally biased region" description="Basic and acidic residues" evidence="3">
    <location>
        <begin position="740"/>
        <end position="751"/>
    </location>
</feature>
<evidence type="ECO:0000256" key="3">
    <source>
        <dbReference type="SAM" id="MobiDB-lite"/>
    </source>
</evidence>
<feature type="domain" description="Sema" evidence="7">
    <location>
        <begin position="98"/>
        <end position="547"/>
    </location>
</feature>
<evidence type="ECO:0000256" key="2">
    <source>
        <dbReference type="PROSITE-ProRule" id="PRU00352"/>
    </source>
</evidence>
<dbReference type="PANTHER" id="PTHR11036">
    <property type="entry name" value="SEMAPHORIN"/>
    <property type="match status" value="1"/>
</dbReference>
<comment type="similarity">
    <text evidence="1">Belongs to the semaphorin family.</text>
</comment>
<evidence type="ECO:0000259" key="5">
    <source>
        <dbReference type="PROSITE" id="PS50835"/>
    </source>
</evidence>
<proteinExistence type="inferred from homology"/>
<dbReference type="SMART" id="SM00630">
    <property type="entry name" value="Sema"/>
    <property type="match status" value="1"/>
</dbReference>
<accession>A0A8S3QQX3</accession>
<dbReference type="Proteomes" id="UP000683360">
    <property type="component" value="Unassembled WGS sequence"/>
</dbReference>
<feature type="chain" id="PRO_5035763429" evidence="4">
    <location>
        <begin position="17"/>
        <end position="776"/>
    </location>
</feature>
<evidence type="ECO:0000256" key="1">
    <source>
        <dbReference type="ARBA" id="ARBA00009492"/>
    </source>
</evidence>
<dbReference type="SUPFAM" id="SSF49265">
    <property type="entry name" value="Fibronectin type III"/>
    <property type="match status" value="1"/>
</dbReference>
<feature type="region of interest" description="Disordered" evidence="3">
    <location>
        <begin position="733"/>
        <end position="776"/>
    </location>
</feature>
<dbReference type="PROSITE" id="PS50835">
    <property type="entry name" value="IG_LIKE"/>
    <property type="match status" value="1"/>
</dbReference>
<reference evidence="8" key="1">
    <citation type="submission" date="2021-03" db="EMBL/GenBank/DDBJ databases">
        <authorList>
            <person name="Bekaert M."/>
        </authorList>
    </citation>
    <scope>NUCLEOTIDE SEQUENCE</scope>
</reference>
<dbReference type="InterPro" id="IPR036179">
    <property type="entry name" value="Ig-like_dom_sf"/>
</dbReference>
<dbReference type="GO" id="GO:0071526">
    <property type="term" value="P:semaphorin-plexin signaling pathway"/>
    <property type="evidence" value="ECO:0007669"/>
    <property type="project" value="TreeGrafter"/>
</dbReference>
<protein>
    <submittedName>
        <fullName evidence="8">Uncharacterized protein</fullName>
    </submittedName>
</protein>